<name>A0A1L7D0Z8_9CORY</name>
<keyword evidence="1" id="KW-1133">Transmembrane helix</keyword>
<accession>A0A1L7D0Z8</accession>
<feature type="transmembrane region" description="Helical" evidence="1">
    <location>
        <begin position="323"/>
        <end position="345"/>
    </location>
</feature>
<keyword evidence="1" id="KW-0472">Membrane</keyword>
<organism evidence="4 5">
    <name type="scientific">Corynebacterium phocae</name>
    <dbReference type="NCBI Taxonomy" id="161895"/>
    <lineage>
        <taxon>Bacteria</taxon>
        <taxon>Bacillati</taxon>
        <taxon>Actinomycetota</taxon>
        <taxon>Actinomycetes</taxon>
        <taxon>Mycobacteriales</taxon>
        <taxon>Corynebacteriaceae</taxon>
        <taxon>Corynebacterium</taxon>
    </lineage>
</organism>
<dbReference type="EMBL" id="CP009249">
    <property type="protein sequence ID" value="APT91829.1"/>
    <property type="molecule type" value="Genomic_DNA"/>
</dbReference>
<dbReference type="Proteomes" id="UP000185491">
    <property type="component" value="Chromosome"/>
</dbReference>
<evidence type="ECO:0000313" key="5">
    <source>
        <dbReference type="Proteomes" id="UP000185491"/>
    </source>
</evidence>
<protein>
    <recommendedName>
        <fullName evidence="3">Long Rib domain-containing protein</fullName>
    </recommendedName>
</protein>
<keyword evidence="5" id="KW-1185">Reference proteome</keyword>
<dbReference type="AlphaFoldDB" id="A0A1L7D0Z8"/>
<feature type="domain" description="Long Rib" evidence="3">
    <location>
        <begin position="230"/>
        <end position="310"/>
    </location>
</feature>
<reference evidence="4 5" key="1">
    <citation type="submission" date="2014-08" db="EMBL/GenBank/DDBJ databases">
        <title>Complete genome sequence of Corynebacterium phocae M408/89/1(T)(=DSM 44612(T)), isolated from the common seal (Phoca vitulina).</title>
        <authorList>
            <person name="Ruckert C."/>
            <person name="Albersmeier A."/>
            <person name="Winkler A."/>
            <person name="Kalinowski J."/>
        </authorList>
    </citation>
    <scope>NUCLEOTIDE SEQUENCE [LARGE SCALE GENOMIC DNA]</scope>
    <source>
        <strain evidence="4 5">M408/89/1</strain>
    </source>
</reference>
<dbReference type="KEGG" id="cpho:CPHO_01685"/>
<feature type="chain" id="PRO_5013018696" description="Long Rib domain-containing protein" evidence="2">
    <location>
        <begin position="21"/>
        <end position="358"/>
    </location>
</feature>
<evidence type="ECO:0000313" key="4">
    <source>
        <dbReference type="EMBL" id="APT91829.1"/>
    </source>
</evidence>
<keyword evidence="1" id="KW-0812">Transmembrane</keyword>
<dbReference type="RefSeq" id="WP_075732664.1">
    <property type="nucleotide sequence ID" value="NZ_CP009249.1"/>
</dbReference>
<sequence length="358" mass="36753">MKKIIIALAVCLPAPVVATAATPPPIMDILPLPGPHGYLYEETSLDAATGGTVPAPRYVDPNTGEPRLADGQTVFTRAAGAPGWAFINPDGSITVPARVQPGSYSVNVNFVRADGKTGVATARVNVAEQRKVESIYNVVYLPVDYPQSAKLQVLGPDDRPVDSPGVAKVELAADSALPTGYTATIDDKGTVTLVAPRPRTAATVEVPVTVTFDDGTVRSGRATFRVAAQAETAGVSYSPVELQPGEGATVAPDAASVAPGTKFSAHGAWPEWAFVDKAGTITVDASAPVGEHELFVSYGAGEVATAQITVKAEQSAGSSQGDLGYLGLLAIPAVAGILAAIWHFFPGLGALAGNLFRG</sequence>
<evidence type="ECO:0000259" key="3">
    <source>
        <dbReference type="Pfam" id="PF18957"/>
    </source>
</evidence>
<feature type="signal peptide" evidence="2">
    <location>
        <begin position="1"/>
        <end position="20"/>
    </location>
</feature>
<dbReference type="Pfam" id="PF18957">
    <property type="entry name" value="RibLong"/>
    <property type="match status" value="1"/>
</dbReference>
<dbReference type="InterPro" id="IPR044055">
    <property type="entry name" value="RibLong"/>
</dbReference>
<dbReference type="OrthoDB" id="28717at2"/>
<proteinExistence type="predicted"/>
<gene>
    <name evidence="4" type="ORF">CPHO_01685</name>
</gene>
<evidence type="ECO:0000256" key="1">
    <source>
        <dbReference type="SAM" id="Phobius"/>
    </source>
</evidence>
<evidence type="ECO:0000256" key="2">
    <source>
        <dbReference type="SAM" id="SignalP"/>
    </source>
</evidence>
<keyword evidence="2" id="KW-0732">Signal</keyword>